<dbReference type="GO" id="GO:0071038">
    <property type="term" value="P:TRAMP-dependent tRNA surveillance pathway"/>
    <property type="evidence" value="ECO:0007669"/>
    <property type="project" value="EnsemblFungi"/>
</dbReference>
<keyword evidence="3" id="KW-0271">Exosome</keyword>
<dbReference type="GO" id="GO:0005730">
    <property type="term" value="C:nucleolus"/>
    <property type="evidence" value="ECO:0007669"/>
    <property type="project" value="UniProtKB-SubCell"/>
</dbReference>
<dbReference type="GO" id="GO:0071035">
    <property type="term" value="P:nuclear polyadenylation-dependent rRNA catabolic process"/>
    <property type="evidence" value="ECO:0007669"/>
    <property type="project" value="EnsemblFungi"/>
</dbReference>
<evidence type="ECO:0000259" key="4">
    <source>
        <dbReference type="SMART" id="SM00316"/>
    </source>
</evidence>
<reference evidence="6" key="1">
    <citation type="submission" date="2016-03" db="EMBL/GenBank/DDBJ databases">
        <authorList>
            <person name="Guldener U."/>
        </authorList>
    </citation>
    <scope>NUCLEOTIDE SEQUENCE [LARGE SCALE GENOMIC DNA]</scope>
    <source>
        <strain evidence="6">04CH-RAC-A.6.1</strain>
    </source>
</reference>
<dbReference type="SUPFAM" id="SSF50249">
    <property type="entry name" value="Nucleic acid-binding proteins"/>
    <property type="match status" value="1"/>
</dbReference>
<dbReference type="Pfam" id="PF10447">
    <property type="entry name" value="EXOSC1"/>
    <property type="match status" value="2"/>
</dbReference>
<evidence type="ECO:0000256" key="1">
    <source>
        <dbReference type="ARBA" id="ARBA00004604"/>
    </source>
</evidence>
<evidence type="ECO:0000313" key="6">
    <source>
        <dbReference type="Proteomes" id="UP000178912"/>
    </source>
</evidence>
<keyword evidence="2" id="KW-0963">Cytoplasm</keyword>
<dbReference type="InterPro" id="IPR019495">
    <property type="entry name" value="EXOSC1_C"/>
</dbReference>
<dbReference type="InterPro" id="IPR039771">
    <property type="entry name" value="Csl4"/>
</dbReference>
<evidence type="ECO:0000313" key="5">
    <source>
        <dbReference type="EMBL" id="CZS95389.1"/>
    </source>
</evidence>
<dbReference type="SMART" id="SM00316">
    <property type="entry name" value="S1"/>
    <property type="match status" value="1"/>
</dbReference>
<protein>
    <submittedName>
        <fullName evidence="5">Probable CSL4-core component of the 3`-5` exosome</fullName>
    </submittedName>
</protein>
<evidence type="ECO:0000256" key="2">
    <source>
        <dbReference type="ARBA" id="ARBA00022490"/>
    </source>
</evidence>
<dbReference type="InterPro" id="IPR012340">
    <property type="entry name" value="NA-bd_OB-fold"/>
</dbReference>
<sequence>MAQTTSIAVPGQILGPTSEYLPGPGIHVHNSNLYASILGPVSKSASPKPTGPQKRLTKITPAAPAPLPTLSIERNITTGSAETGIKGKAEILPEVNSTVLCRVTRIAPRQATVAILVVGETVLDGEWQGVIRVQDVRATEKDKVKIFESFRPGDIVRAVVISLGDQSNYYLSTATNNLGVILATSEAGNAMYPVSWKEYKDPETGASESRKVAKPF</sequence>
<dbReference type="GO" id="GO:0000176">
    <property type="term" value="C:nuclear exosome (RNase complex)"/>
    <property type="evidence" value="ECO:0007669"/>
    <property type="project" value="EnsemblFungi"/>
</dbReference>
<proteinExistence type="predicted"/>
<dbReference type="GO" id="GO:0000785">
    <property type="term" value="C:chromatin"/>
    <property type="evidence" value="ECO:0007669"/>
    <property type="project" value="EnsemblFungi"/>
</dbReference>
<dbReference type="PANTHER" id="PTHR12686">
    <property type="entry name" value="3'-5' EXORIBONUCLEASE CSL4-RELATED"/>
    <property type="match status" value="1"/>
</dbReference>
<organism evidence="5 6">
    <name type="scientific">Rhynchosporium agropyri</name>
    <dbReference type="NCBI Taxonomy" id="914238"/>
    <lineage>
        <taxon>Eukaryota</taxon>
        <taxon>Fungi</taxon>
        <taxon>Dikarya</taxon>
        <taxon>Ascomycota</taxon>
        <taxon>Pezizomycotina</taxon>
        <taxon>Leotiomycetes</taxon>
        <taxon>Helotiales</taxon>
        <taxon>Ploettnerulaceae</taxon>
        <taxon>Rhynchosporium</taxon>
    </lineage>
</organism>
<dbReference type="EMBL" id="FJUX01000022">
    <property type="protein sequence ID" value="CZS95389.1"/>
    <property type="molecule type" value="Genomic_DNA"/>
</dbReference>
<dbReference type="AlphaFoldDB" id="A0A1E1KBG5"/>
<dbReference type="GO" id="GO:0000177">
    <property type="term" value="C:cytoplasmic exosome (RNase complex)"/>
    <property type="evidence" value="ECO:0007669"/>
    <property type="project" value="EnsemblFungi"/>
</dbReference>
<dbReference type="FunFam" id="2.40.50.140:FF:000164">
    <property type="entry name" value="Exosome complex component CSL4"/>
    <property type="match status" value="1"/>
</dbReference>
<dbReference type="GO" id="GO:0000467">
    <property type="term" value="P:exonucleolytic trimming to generate mature 3'-end of 5.8S rRNA from tricistronic rRNA transcript (SSU-rRNA, 5.8S rRNA, LSU-rRNA)"/>
    <property type="evidence" value="ECO:0007669"/>
    <property type="project" value="EnsemblFungi"/>
</dbReference>
<name>A0A1E1KBG5_9HELO</name>
<dbReference type="Proteomes" id="UP000178912">
    <property type="component" value="Unassembled WGS sequence"/>
</dbReference>
<gene>
    <name evidence="5" type="ORF">RAG0_05045</name>
</gene>
<dbReference type="InterPro" id="IPR025721">
    <property type="entry name" value="Exosome_cplx_N_dom"/>
</dbReference>
<dbReference type="Pfam" id="PF14382">
    <property type="entry name" value="ECR1_N"/>
    <property type="match status" value="1"/>
</dbReference>
<dbReference type="GO" id="GO:0070481">
    <property type="term" value="P:nuclear-transcribed mRNA catabolic process, non-stop decay"/>
    <property type="evidence" value="ECO:0007669"/>
    <property type="project" value="EnsemblFungi"/>
</dbReference>
<comment type="subcellular location">
    <subcellularLocation>
        <location evidence="1">Nucleus</location>
        <location evidence="1">Nucleolus</location>
    </subcellularLocation>
</comment>
<dbReference type="PANTHER" id="PTHR12686:SF8">
    <property type="entry name" value="EXOSOME COMPLEX COMPONENT CSL4"/>
    <property type="match status" value="1"/>
</dbReference>
<keyword evidence="6" id="KW-1185">Reference proteome</keyword>
<accession>A0A1E1KBG5</accession>
<dbReference type="InterPro" id="IPR003029">
    <property type="entry name" value="S1_domain"/>
</dbReference>
<dbReference type="Gene3D" id="2.40.50.100">
    <property type="match status" value="1"/>
</dbReference>
<dbReference type="GO" id="GO:0003723">
    <property type="term" value="F:RNA binding"/>
    <property type="evidence" value="ECO:0007669"/>
    <property type="project" value="InterPro"/>
</dbReference>
<dbReference type="Gene3D" id="2.40.50.140">
    <property type="entry name" value="Nucleic acid-binding proteins"/>
    <property type="match status" value="1"/>
</dbReference>
<evidence type="ECO:0000256" key="3">
    <source>
        <dbReference type="ARBA" id="ARBA00022835"/>
    </source>
</evidence>
<dbReference type="GO" id="GO:0006397">
    <property type="term" value="P:mRNA processing"/>
    <property type="evidence" value="ECO:0007669"/>
    <property type="project" value="EnsemblFungi"/>
</dbReference>
<dbReference type="SUPFAM" id="SSF110324">
    <property type="entry name" value="Ribosomal L27 protein-like"/>
    <property type="match status" value="1"/>
</dbReference>
<dbReference type="CDD" id="cd05791">
    <property type="entry name" value="S1_CSL4"/>
    <property type="match status" value="1"/>
</dbReference>
<dbReference type="OrthoDB" id="440760at2759"/>
<feature type="domain" description="S1 motif" evidence="4">
    <location>
        <begin position="94"/>
        <end position="174"/>
    </location>
</feature>